<sequence>MTNIYYMDEDNLGHLDGSKKINSFLWKILHKRVQKRLKKSIINIPNMRKIVFNKNKLLHCQINSDLPHVFLRRDPSWYCDEEEYYIPFSICFTDGKRKYDIVLTNGEIDIRDDSARKEDLSKKLSHTPVLLVKVFKNIERNFEILLKYIELENKKV</sequence>
<dbReference type="Proteomes" id="UP000000939">
    <property type="component" value="Chromosome"/>
</dbReference>
<dbReference type="OrthoDB" id="5344601at2"/>
<evidence type="ECO:0000313" key="2">
    <source>
        <dbReference type="Proteomes" id="UP000000939"/>
    </source>
</evidence>
<accession>D5V1U2</accession>
<organism evidence="1 2">
    <name type="scientific">Arcobacter nitrofigilis (strain ATCC 33309 / DSM 7299 / CCUG 15893 / LMG 7604 / NCTC 12251 / CI)</name>
    <name type="common">Campylobacter nitrofigilis</name>
    <dbReference type="NCBI Taxonomy" id="572480"/>
    <lineage>
        <taxon>Bacteria</taxon>
        <taxon>Pseudomonadati</taxon>
        <taxon>Campylobacterota</taxon>
        <taxon>Epsilonproteobacteria</taxon>
        <taxon>Campylobacterales</taxon>
        <taxon>Arcobacteraceae</taxon>
        <taxon>Arcobacter</taxon>
    </lineage>
</organism>
<name>D5V1U2_ARCNC</name>
<reference evidence="1 2" key="1">
    <citation type="journal article" date="2010" name="Stand. Genomic Sci.">
        <title>Complete genome sequence of Arcobacter nitrofigilis type strain (CI).</title>
        <authorList>
            <person name="Pati A."/>
            <person name="Gronow S."/>
            <person name="Lapidus A."/>
            <person name="Copeland A."/>
            <person name="Glavina Del Rio T."/>
            <person name="Nolan M."/>
            <person name="Lucas S."/>
            <person name="Tice H."/>
            <person name="Cheng J.F."/>
            <person name="Han C."/>
            <person name="Chertkov O."/>
            <person name="Bruce D."/>
            <person name="Tapia R."/>
            <person name="Goodwin L."/>
            <person name="Pitluck S."/>
            <person name="Liolios K."/>
            <person name="Ivanova N."/>
            <person name="Mavromatis K."/>
            <person name="Chen A."/>
            <person name="Palaniappan K."/>
            <person name="Land M."/>
            <person name="Hauser L."/>
            <person name="Chang Y.J."/>
            <person name="Jeffries C.D."/>
            <person name="Detter J.C."/>
            <person name="Rohde M."/>
            <person name="Goker M."/>
            <person name="Bristow J."/>
            <person name="Eisen J.A."/>
            <person name="Markowitz V."/>
            <person name="Hugenholtz P."/>
            <person name="Klenk H.P."/>
            <person name="Kyrpides N.C."/>
        </authorList>
    </citation>
    <scope>NUCLEOTIDE SEQUENCE [LARGE SCALE GENOMIC DNA]</scope>
    <source>
        <strain evidence="2">ATCC 33309 / DSM 7299 / CCUG 15893 / LMG 7604 / NCTC 12251 / CI</strain>
    </source>
</reference>
<dbReference type="RefSeq" id="WP_013135671.1">
    <property type="nucleotide sequence ID" value="NC_014166.1"/>
</dbReference>
<gene>
    <name evidence="1" type="ordered locus">Arnit_1872</name>
</gene>
<proteinExistence type="predicted"/>
<dbReference type="KEGG" id="ant:Arnit_1872"/>
<dbReference type="STRING" id="572480.Arnit_1872"/>
<dbReference type="eggNOG" id="ENOG503484V">
    <property type="taxonomic scope" value="Bacteria"/>
</dbReference>
<protein>
    <submittedName>
        <fullName evidence="1">Uncharacterized protein</fullName>
    </submittedName>
</protein>
<evidence type="ECO:0000313" key="1">
    <source>
        <dbReference type="EMBL" id="ADG93526.1"/>
    </source>
</evidence>
<dbReference type="AlphaFoldDB" id="D5V1U2"/>
<dbReference type="EMBL" id="CP001999">
    <property type="protein sequence ID" value="ADG93526.1"/>
    <property type="molecule type" value="Genomic_DNA"/>
</dbReference>
<dbReference type="HOGENOM" id="CLU_1683009_0_0_7"/>
<keyword evidence="2" id="KW-1185">Reference proteome</keyword>